<comment type="caution">
    <text evidence="1">The sequence shown here is derived from an EMBL/GenBank/DDBJ whole genome shotgun (WGS) entry which is preliminary data.</text>
</comment>
<sequence>MEKVTKKLSHLQNLTTVYIYKKYCKNITFINYGQAVDES</sequence>
<dbReference type="AlphaFoldDB" id="A0A009PG96"/>
<proteinExistence type="predicted"/>
<evidence type="ECO:0000313" key="1">
    <source>
        <dbReference type="EMBL" id="EXC08051.1"/>
    </source>
</evidence>
<protein>
    <submittedName>
        <fullName evidence="1">Uncharacterized protein</fullName>
    </submittedName>
</protein>
<dbReference type="RefSeq" id="WP_001990052.1">
    <property type="nucleotide sequence ID" value="NZ_JEXD01000009.1"/>
</dbReference>
<dbReference type="PATRIC" id="fig|1310607.3.peg.1569"/>
<reference evidence="1 2" key="1">
    <citation type="submission" date="2014-02" db="EMBL/GenBank/DDBJ databases">
        <title>Comparative genomics and transcriptomics to identify genetic mechanisms underlying the emergence of carbapenem resistant Acinetobacter baumannii (CRAb).</title>
        <authorList>
            <person name="Harris A.D."/>
            <person name="Johnson K.J."/>
            <person name="George J."/>
            <person name="Shefchek K."/>
            <person name="Daugherty S.C."/>
            <person name="Parankush S."/>
            <person name="Sadzewicz L."/>
            <person name="Tallon L."/>
            <person name="Sengamalay N."/>
            <person name="Hazen T.H."/>
            <person name="Rasko D.A."/>
        </authorList>
    </citation>
    <scope>NUCLEOTIDE SEQUENCE [LARGE SCALE GENOMIC DNA]</scope>
    <source>
        <strain evidence="1 2">625974</strain>
    </source>
</reference>
<organism evidence="1 2">
    <name type="scientific">Acinetobacter baumannii 625974</name>
    <dbReference type="NCBI Taxonomy" id="1310607"/>
    <lineage>
        <taxon>Bacteria</taxon>
        <taxon>Pseudomonadati</taxon>
        <taxon>Pseudomonadota</taxon>
        <taxon>Gammaproteobacteria</taxon>
        <taxon>Moraxellales</taxon>
        <taxon>Moraxellaceae</taxon>
        <taxon>Acinetobacter</taxon>
        <taxon>Acinetobacter calcoaceticus/baumannii complex</taxon>
    </lineage>
</organism>
<gene>
    <name evidence="1" type="ORF">J506_1615</name>
</gene>
<dbReference type="EMBL" id="JEXD01000009">
    <property type="protein sequence ID" value="EXC08051.1"/>
    <property type="molecule type" value="Genomic_DNA"/>
</dbReference>
<name>A0A009PG96_ACIBA</name>
<accession>A0A009PG96</accession>
<evidence type="ECO:0000313" key="2">
    <source>
        <dbReference type="Proteomes" id="UP000021108"/>
    </source>
</evidence>
<dbReference type="Proteomes" id="UP000021108">
    <property type="component" value="Unassembled WGS sequence"/>
</dbReference>